<dbReference type="Proteomes" id="UP001432251">
    <property type="component" value="Plasmid p1"/>
</dbReference>
<organism evidence="1 2">
    <name type="scientific">Streptomyces citrinus</name>
    <dbReference type="NCBI Taxonomy" id="3118173"/>
    <lineage>
        <taxon>Bacteria</taxon>
        <taxon>Bacillati</taxon>
        <taxon>Actinomycetota</taxon>
        <taxon>Actinomycetes</taxon>
        <taxon>Kitasatosporales</taxon>
        <taxon>Streptomycetaceae</taxon>
        <taxon>Streptomyces</taxon>
    </lineage>
</organism>
<evidence type="ECO:0000313" key="1">
    <source>
        <dbReference type="EMBL" id="WWQ69459.1"/>
    </source>
</evidence>
<evidence type="ECO:0000313" key="2">
    <source>
        <dbReference type="Proteomes" id="UP001432251"/>
    </source>
</evidence>
<proteinExistence type="predicted"/>
<reference evidence="1" key="1">
    <citation type="journal article" date="2025" name="Int. J. Syst. Evol. Microbiol.">
        <title>Streptomyces citrinus sp. nov., with yellow diffusible pigment.</title>
        <authorList>
            <person name="He Y."/>
            <person name="Yang E."/>
            <person name="Xu J."/>
            <person name="Sun Y."/>
            <person name="Sun L."/>
        </authorList>
    </citation>
    <scope>NUCLEOTIDE SEQUENCE</scope>
    <source>
        <strain evidence="1">Q6</strain>
    </source>
</reference>
<keyword evidence="2" id="KW-1185">Reference proteome</keyword>
<keyword evidence="1" id="KW-0378">Hydrolase</keyword>
<protein>
    <submittedName>
        <fullName evidence="1">HAD-IA family hydrolase</fullName>
    </submittedName>
</protein>
<gene>
    <name evidence="1" type="ORF">V2W30_40525</name>
</gene>
<geneLocation type="plasmid" evidence="1 2">
    <name>p1</name>
</geneLocation>
<keyword evidence="1" id="KW-0614">Plasmid</keyword>
<name>A0ACD5AQG7_9ACTN</name>
<dbReference type="EMBL" id="CP146023">
    <property type="protein sequence ID" value="WWQ69459.1"/>
    <property type="molecule type" value="Genomic_DNA"/>
</dbReference>
<sequence length="220" mass="23705">MTQHRKGLVLDFGGVLTTPLVPAAFAFERRAGLAEGTLLTGLYLDPEALRLTEELERGNLTQTQWNEAAAIRLGIPPDNLMGRIFADLRPEPAMIAAAAAARRAGVKVGILSNSVGLAPWNLYDGYDLETRYDAVVLSEGHGTRKPEPEIFRIVLQELGLTAEECVFVDDTEQHLPPAAELGFATVHAVAPARTVAAVETLLGIPLTDEHPDLVPDRATP</sequence>
<accession>A0ACD5AQG7</accession>